<evidence type="ECO:0000313" key="2">
    <source>
        <dbReference type="EMBL" id="MBD2871429.1"/>
    </source>
</evidence>
<protein>
    <submittedName>
        <fullName evidence="2">Uncharacterized protein</fullName>
    </submittedName>
</protein>
<sequence length="66" mass="7375">MIGNGYTMGSFSYVIFLFLICGALILLIDARGYKLAGKNKDHKISRFIGWTHLVLGTVLLVLKFIL</sequence>
<organism evidence="2 3">
    <name type="scientific">Paenibacillus arenilitoris</name>
    <dbReference type="NCBI Taxonomy" id="2772299"/>
    <lineage>
        <taxon>Bacteria</taxon>
        <taxon>Bacillati</taxon>
        <taxon>Bacillota</taxon>
        <taxon>Bacilli</taxon>
        <taxon>Bacillales</taxon>
        <taxon>Paenibacillaceae</taxon>
        <taxon>Paenibacillus</taxon>
    </lineage>
</organism>
<comment type="caution">
    <text evidence="2">The sequence shown here is derived from an EMBL/GenBank/DDBJ whole genome shotgun (WGS) entry which is preliminary data.</text>
</comment>
<evidence type="ECO:0000313" key="3">
    <source>
        <dbReference type="Proteomes" id="UP000632125"/>
    </source>
</evidence>
<dbReference type="EMBL" id="JACXIY010000030">
    <property type="protein sequence ID" value="MBD2871429.1"/>
    <property type="molecule type" value="Genomic_DNA"/>
</dbReference>
<keyword evidence="1" id="KW-1133">Transmembrane helix</keyword>
<name>A0A927H9A9_9BACL</name>
<keyword evidence="3" id="KW-1185">Reference proteome</keyword>
<gene>
    <name evidence="2" type="ORF">IDH41_22840</name>
</gene>
<dbReference type="RefSeq" id="WP_190865222.1">
    <property type="nucleotide sequence ID" value="NZ_JACXIY010000030.1"/>
</dbReference>
<dbReference type="Proteomes" id="UP000632125">
    <property type="component" value="Unassembled WGS sequence"/>
</dbReference>
<reference evidence="2" key="1">
    <citation type="submission" date="2020-09" db="EMBL/GenBank/DDBJ databases">
        <title>A novel bacterium of genus Paenibacillus, isolated from South China Sea.</title>
        <authorList>
            <person name="Huang H."/>
            <person name="Mo K."/>
            <person name="Hu Y."/>
        </authorList>
    </citation>
    <scope>NUCLEOTIDE SEQUENCE</scope>
    <source>
        <strain evidence="2">IB182493</strain>
    </source>
</reference>
<keyword evidence="1" id="KW-0472">Membrane</keyword>
<dbReference type="InterPro" id="IPR049971">
    <property type="entry name" value="CLC_0170-like"/>
</dbReference>
<dbReference type="AlphaFoldDB" id="A0A927H9A9"/>
<proteinExistence type="predicted"/>
<keyword evidence="1" id="KW-0812">Transmembrane</keyword>
<accession>A0A927H9A9</accession>
<dbReference type="NCBIfam" id="NF042414">
    <property type="entry name" value="CLC_0170_fam"/>
    <property type="match status" value="1"/>
</dbReference>
<feature type="transmembrane region" description="Helical" evidence="1">
    <location>
        <begin position="47"/>
        <end position="65"/>
    </location>
</feature>
<evidence type="ECO:0000256" key="1">
    <source>
        <dbReference type="SAM" id="Phobius"/>
    </source>
</evidence>
<feature type="transmembrane region" description="Helical" evidence="1">
    <location>
        <begin position="6"/>
        <end position="27"/>
    </location>
</feature>